<protein>
    <recommendedName>
        <fullName evidence="4">Protease</fullName>
    </recommendedName>
</protein>
<keyword evidence="1" id="KW-0812">Transmembrane</keyword>
<organism evidence="2 3">
    <name type="scientific">Azorhizobium oxalatiphilum</name>
    <dbReference type="NCBI Taxonomy" id="980631"/>
    <lineage>
        <taxon>Bacteria</taxon>
        <taxon>Pseudomonadati</taxon>
        <taxon>Pseudomonadota</taxon>
        <taxon>Alphaproteobacteria</taxon>
        <taxon>Hyphomicrobiales</taxon>
        <taxon>Xanthobacteraceae</taxon>
        <taxon>Azorhizobium</taxon>
    </lineage>
</organism>
<dbReference type="AlphaFoldDB" id="A0A917C8F0"/>
<feature type="transmembrane region" description="Helical" evidence="1">
    <location>
        <begin position="130"/>
        <end position="149"/>
    </location>
</feature>
<sequence length="441" mass="48331">MIQLALLLIGADAMRRRWWVLAGLGIALLVLAALLVADLVDGLTFVAAQAFGLVFLAQGVVALIGVARATTLGGRLLHGLKAGLMLLAGLLVMGHMYNSEHLLAWLLCISLVLDGLTRIGLIALVRFRRWALSVAIAAAEIGVAILLVAEWPLPHAYNVPVCIAILLMGWGLDVLRIGLWLRREPEEMGLFALPAFGARNWNENAPVLVRSDVPEAPPESPLTVRIWTPLGSAEVTERRPVVDRYLAARDVNGGMSTGHSALEYGALYISHWPGHEIDPNLPVMQLFDGGKAGDMPGLFQPSYAAEHAAWCACTQTVQLEHFSVRRLRAYWAGYRQDATYNLTNRNCSSAVVGALDSALEGVLLSRFPLLRLIALQFNPDLWAAAYLRSRAHSMCWTPGMVLDYAQALKRIVERSRLPWTVRVAAFLTRLKADRTMRETAG</sequence>
<dbReference type="GO" id="GO:0005886">
    <property type="term" value="C:plasma membrane"/>
    <property type="evidence" value="ECO:0007669"/>
    <property type="project" value="TreeGrafter"/>
</dbReference>
<keyword evidence="1" id="KW-1133">Transmembrane helix</keyword>
<dbReference type="PANTHER" id="PTHR34989">
    <property type="entry name" value="PROTEIN HDED"/>
    <property type="match status" value="1"/>
</dbReference>
<evidence type="ECO:0000256" key="1">
    <source>
        <dbReference type="SAM" id="Phobius"/>
    </source>
</evidence>
<feature type="transmembrane region" description="Helical" evidence="1">
    <location>
        <begin position="155"/>
        <end position="175"/>
    </location>
</feature>
<evidence type="ECO:0000313" key="2">
    <source>
        <dbReference type="EMBL" id="GGF77606.1"/>
    </source>
</evidence>
<comment type="caution">
    <text evidence="2">The sequence shown here is derived from an EMBL/GenBank/DDBJ whole genome shotgun (WGS) entry which is preliminary data.</text>
</comment>
<dbReference type="InterPro" id="IPR052712">
    <property type="entry name" value="Acid_resist_chaperone_HdeD"/>
</dbReference>
<feature type="transmembrane region" description="Helical" evidence="1">
    <location>
        <begin position="43"/>
        <end position="67"/>
    </location>
</feature>
<keyword evidence="1" id="KW-0472">Membrane</keyword>
<keyword evidence="3" id="KW-1185">Reference proteome</keyword>
<feature type="transmembrane region" description="Helical" evidence="1">
    <location>
        <begin position="79"/>
        <end position="97"/>
    </location>
</feature>
<dbReference type="Proteomes" id="UP000606044">
    <property type="component" value="Unassembled WGS sequence"/>
</dbReference>
<name>A0A917C8F0_9HYPH</name>
<reference evidence="2" key="2">
    <citation type="submission" date="2020-09" db="EMBL/GenBank/DDBJ databases">
        <authorList>
            <person name="Sun Q."/>
            <person name="Sedlacek I."/>
        </authorList>
    </citation>
    <scope>NUCLEOTIDE SEQUENCE</scope>
    <source>
        <strain evidence="2">CCM 7897</strain>
    </source>
</reference>
<feature type="transmembrane region" description="Helical" evidence="1">
    <location>
        <begin position="18"/>
        <end position="37"/>
    </location>
</feature>
<accession>A0A917C8F0</accession>
<proteinExistence type="predicted"/>
<dbReference type="RefSeq" id="WP_188582256.1">
    <property type="nucleotide sequence ID" value="NZ_BMCT01000007.1"/>
</dbReference>
<feature type="transmembrane region" description="Helical" evidence="1">
    <location>
        <begin position="103"/>
        <end position="123"/>
    </location>
</feature>
<dbReference type="EMBL" id="BMCT01000007">
    <property type="protein sequence ID" value="GGF77606.1"/>
    <property type="molecule type" value="Genomic_DNA"/>
</dbReference>
<evidence type="ECO:0008006" key="4">
    <source>
        <dbReference type="Google" id="ProtNLM"/>
    </source>
</evidence>
<evidence type="ECO:0000313" key="3">
    <source>
        <dbReference type="Proteomes" id="UP000606044"/>
    </source>
</evidence>
<reference evidence="2" key="1">
    <citation type="journal article" date="2014" name="Int. J. Syst. Evol. Microbiol.">
        <title>Complete genome sequence of Corynebacterium casei LMG S-19264T (=DSM 44701T), isolated from a smear-ripened cheese.</title>
        <authorList>
            <consortium name="US DOE Joint Genome Institute (JGI-PGF)"/>
            <person name="Walter F."/>
            <person name="Albersmeier A."/>
            <person name="Kalinowski J."/>
            <person name="Ruckert C."/>
        </authorList>
    </citation>
    <scope>NUCLEOTIDE SEQUENCE</scope>
    <source>
        <strain evidence="2">CCM 7897</strain>
    </source>
</reference>
<dbReference type="PANTHER" id="PTHR34989:SF1">
    <property type="entry name" value="PROTEIN HDED"/>
    <property type="match status" value="1"/>
</dbReference>
<gene>
    <name evidence="2" type="ORF">GCM10007301_41920</name>
</gene>